<dbReference type="EMBL" id="MT144765">
    <property type="protein sequence ID" value="QJH99048.1"/>
    <property type="molecule type" value="Genomic_DNA"/>
</dbReference>
<gene>
    <name evidence="3" type="ORF">MM415A01118_0010</name>
    <name evidence="2" type="ORF">MM415B01659_0017</name>
    <name evidence="1" type="ORF">TM448A02311_0009</name>
    <name evidence="4" type="ORF">TM448B01472_0010</name>
</gene>
<dbReference type="EMBL" id="MT141268">
    <property type="protein sequence ID" value="QJA57348.1"/>
    <property type="molecule type" value="Genomic_DNA"/>
</dbReference>
<evidence type="ECO:0000313" key="1">
    <source>
        <dbReference type="EMBL" id="QJA51826.1"/>
    </source>
</evidence>
<dbReference type="EMBL" id="MT144291">
    <property type="protein sequence ID" value="QJA51826.1"/>
    <property type="molecule type" value="Genomic_DNA"/>
</dbReference>
<sequence length="178" mass="20521">MGWFDWVREFGEAIGEAIETGLRGVFDLPGEIRPVIPERPASLELIEELVAETAFFERFVGEVTYGEAIRLSRGVPFYERLKNVARMRHWTVMDPRDIVPDMQTQISLRRVYVGPDGAVTYVDIAFGYGERYNEDEALRKSAAALDEEWVERYDVGRSQLARDYLVAEGVYMQRHKPL</sequence>
<evidence type="ECO:0000313" key="2">
    <source>
        <dbReference type="EMBL" id="QJA57348.1"/>
    </source>
</evidence>
<name>A0A6H1ZV68_9ZZZZ</name>
<reference evidence="1" key="1">
    <citation type="submission" date="2020-03" db="EMBL/GenBank/DDBJ databases">
        <title>The deep terrestrial virosphere.</title>
        <authorList>
            <person name="Holmfeldt K."/>
            <person name="Nilsson E."/>
            <person name="Simone D."/>
            <person name="Lopez-Fernandez M."/>
            <person name="Wu X."/>
            <person name="de Brujin I."/>
            <person name="Lundin D."/>
            <person name="Andersson A."/>
            <person name="Bertilsson S."/>
            <person name="Dopson M."/>
        </authorList>
    </citation>
    <scope>NUCLEOTIDE SEQUENCE</scope>
    <source>
        <strain evidence="3">MM415A01118</strain>
        <strain evidence="2">MM415B01659</strain>
        <strain evidence="1">TM448A02311</strain>
        <strain evidence="4">TM448B01472</strain>
    </source>
</reference>
<evidence type="ECO:0000313" key="4">
    <source>
        <dbReference type="EMBL" id="QJH99048.1"/>
    </source>
</evidence>
<organism evidence="1">
    <name type="scientific">viral metagenome</name>
    <dbReference type="NCBI Taxonomy" id="1070528"/>
    <lineage>
        <taxon>unclassified sequences</taxon>
        <taxon>metagenomes</taxon>
        <taxon>organismal metagenomes</taxon>
    </lineage>
</organism>
<protein>
    <submittedName>
        <fullName evidence="1">Uncharacterized protein</fullName>
    </submittedName>
</protein>
<accession>A0A6H1ZV68</accession>
<proteinExistence type="predicted"/>
<evidence type="ECO:0000313" key="3">
    <source>
        <dbReference type="EMBL" id="QJA78184.1"/>
    </source>
</evidence>
<dbReference type="AlphaFoldDB" id="A0A6H1ZV68"/>
<dbReference type="EMBL" id="MT142324">
    <property type="protein sequence ID" value="QJA78184.1"/>
    <property type="molecule type" value="Genomic_DNA"/>
</dbReference>